<dbReference type="OrthoDB" id="10069349at2759"/>
<dbReference type="InterPro" id="IPR016135">
    <property type="entry name" value="UBQ-conjugating_enzyme/RWD"/>
</dbReference>
<dbReference type="STRING" id="400682.A0A1X7U230"/>
<proteinExistence type="predicted"/>
<dbReference type="InterPro" id="IPR036465">
    <property type="entry name" value="vWFA_dom_sf"/>
</dbReference>
<dbReference type="EnsemblMetazoa" id="XM_020000872.1">
    <property type="protein sequence ID" value="XP_019856431.1"/>
    <property type="gene ID" value="LOC109584966"/>
</dbReference>
<evidence type="ECO:0000313" key="4">
    <source>
        <dbReference type="Proteomes" id="UP000007879"/>
    </source>
</evidence>
<dbReference type="PROSITE" id="PS50234">
    <property type="entry name" value="VWFA"/>
    <property type="match status" value="1"/>
</dbReference>
<dbReference type="Gene3D" id="3.10.110.10">
    <property type="entry name" value="Ubiquitin Conjugating Enzyme"/>
    <property type="match status" value="1"/>
</dbReference>
<name>A0A1X7U230_AMPQE</name>
<dbReference type="KEGG" id="aqu:109584966"/>
<evidence type="ECO:0008006" key="5">
    <source>
        <dbReference type="Google" id="ProtNLM"/>
    </source>
</evidence>
<sequence length="1047" mass="120040">MVEQAKVFMEVLQKHLIDSGVDEIDLEDKIIPHLWKKGFKKIADFEFLEKADLDDLDVNDVIKRRLWKYIHKDQSITLQSDETNDDFDQDTEIYIRYIYCNSDLFANDIAEMKLVKIKPSMKLDEITSMICSDNKIPQEETIELYSSHGYPLQNNEITGQGTLRSWNIKDGDLFYVLRRSKKQPQMKEFVSLPELDHNIGQETFIIETPFHGSFSVNAYMDCDSPEDIAQKVYSVTDIQVPFMSLYVRRGYMHERMTAFTELKDKDHIRVVLRNPLEIVQPRSSDYGSKNYNFLVPQTKSGITKFFSILKFICSRQPYNKEYDFEKFLSYLMTFTDFPPLVYALQNLKEFSFLTISGWTALIEGFYLLFKTILEAFATVSSDHIFEYSDYTFSMLIHKSHDVQEACTVNVETQHCSLVCPLSGTRIHQPVRVDVDMTQGPFDKENILAKIESGDEFVQLGRITKEQLKEDIETAKLLMYFPWETDTKVCVWTNPPRNEIPKVCKKVDISFKWFDMLQSLAELHILNPQGLYSGDECITYNIEAHLIYFLGSTKSSDEKRRFYNACADAESGYQQVIPKKELEKIGKSSDLEMQVTSDIKKVISKGSEEIQNYNEIRKSAVIAPQESIQWDTEEAIVVLFDHSGSMGSRVFEETGKMTRLVAAKHLFNSFATRTLAYKLHHALGLTIFGSDVILALEISKNTEKFETSLEDVELDGSTELTAAIVDAVQQLKRFNCKRRRILCLTDGYNGSSVTYEYALQCTKDAGVIVDTVLLTHPSDNKVQKAFSHATGGVCVLPKTMQEALRYFELDAMLSLSERGFKQSSANLRDLQDIDRYPYETEASFKSTYIDSFHNVKTHSMKTHIDQLKEIPSKSQQRRIIRELREFMHNPHHSITVYPSQTSYDKWKVLMSAPDKSAYAGGVYTLSVEFPKKYPLTQPEIRFLTPIYHCNVSSSSGRICHAILGESYTPSTSMREILSYIYGLLMCPDVDNPLDSALTEEYIHGNQSGSNKGNTESSQVASEYFKKAGESVKLHASRAFEDLHKEFSG</sequence>
<evidence type="ECO:0000313" key="3">
    <source>
        <dbReference type="EnsemblMetazoa" id="Aqu2.1.21945_001"/>
    </source>
</evidence>
<dbReference type="eggNOG" id="KOG0417">
    <property type="taxonomic scope" value="Eukaryota"/>
</dbReference>
<evidence type="ECO:0000259" key="2">
    <source>
        <dbReference type="PROSITE" id="PS50234"/>
    </source>
</evidence>
<dbReference type="InterPro" id="IPR000608">
    <property type="entry name" value="UBC"/>
</dbReference>
<dbReference type="InterPro" id="IPR050113">
    <property type="entry name" value="Ub_conjugating_enzyme"/>
</dbReference>
<dbReference type="InterPro" id="IPR002035">
    <property type="entry name" value="VWF_A"/>
</dbReference>
<reference evidence="3" key="2">
    <citation type="submission" date="2017-05" db="UniProtKB">
        <authorList>
            <consortium name="EnsemblMetazoa"/>
        </authorList>
    </citation>
    <scope>IDENTIFICATION</scope>
</reference>
<dbReference type="EnsemblMetazoa" id="Aqu2.1.21945_001">
    <property type="protein sequence ID" value="Aqu2.1.21945_001"/>
    <property type="gene ID" value="Aqu2.1.21945"/>
</dbReference>
<evidence type="ECO:0000259" key="1">
    <source>
        <dbReference type="PROSITE" id="PS50127"/>
    </source>
</evidence>
<dbReference type="Pfam" id="PF13519">
    <property type="entry name" value="VWA_2"/>
    <property type="match status" value="1"/>
</dbReference>
<dbReference type="SMART" id="SM00212">
    <property type="entry name" value="UBCc"/>
    <property type="match status" value="1"/>
</dbReference>
<dbReference type="CDD" id="cd23833">
    <property type="entry name" value="UBCc_ApmR795-like"/>
    <property type="match status" value="1"/>
</dbReference>
<feature type="domain" description="UBC core" evidence="1">
    <location>
        <begin position="873"/>
        <end position="1020"/>
    </location>
</feature>
<dbReference type="InParanoid" id="A0A1X7U230"/>
<gene>
    <name evidence="3" type="primary">109584966</name>
</gene>
<feature type="domain" description="VWFA" evidence="2">
    <location>
        <begin position="634"/>
        <end position="823"/>
    </location>
</feature>
<dbReference type="Gene3D" id="3.40.50.410">
    <property type="entry name" value="von Willebrand factor, type A domain"/>
    <property type="match status" value="1"/>
</dbReference>
<reference evidence="4" key="1">
    <citation type="journal article" date="2010" name="Nature">
        <title>The Amphimedon queenslandica genome and the evolution of animal complexity.</title>
        <authorList>
            <person name="Srivastava M."/>
            <person name="Simakov O."/>
            <person name="Chapman J."/>
            <person name="Fahey B."/>
            <person name="Gauthier M.E."/>
            <person name="Mitros T."/>
            <person name="Richards G.S."/>
            <person name="Conaco C."/>
            <person name="Dacre M."/>
            <person name="Hellsten U."/>
            <person name="Larroux C."/>
            <person name="Putnam N.H."/>
            <person name="Stanke M."/>
            <person name="Adamska M."/>
            <person name="Darling A."/>
            <person name="Degnan S.M."/>
            <person name="Oakley T.H."/>
            <person name="Plachetzki D.C."/>
            <person name="Zhai Y."/>
            <person name="Adamski M."/>
            <person name="Calcino A."/>
            <person name="Cummins S.F."/>
            <person name="Goodstein D.M."/>
            <person name="Harris C."/>
            <person name="Jackson D.J."/>
            <person name="Leys S.P."/>
            <person name="Shu S."/>
            <person name="Woodcroft B.J."/>
            <person name="Vervoort M."/>
            <person name="Kosik K.S."/>
            <person name="Manning G."/>
            <person name="Degnan B.M."/>
            <person name="Rokhsar D.S."/>
        </authorList>
    </citation>
    <scope>NUCLEOTIDE SEQUENCE [LARGE SCALE GENOMIC DNA]</scope>
</reference>
<dbReference type="Pfam" id="PF00179">
    <property type="entry name" value="UQ_con"/>
    <property type="match status" value="1"/>
</dbReference>
<dbReference type="PANTHER" id="PTHR24067">
    <property type="entry name" value="UBIQUITIN-CONJUGATING ENZYME E2"/>
    <property type="match status" value="1"/>
</dbReference>
<accession>A0A1X7U230</accession>
<dbReference type="Proteomes" id="UP000007879">
    <property type="component" value="Unassembled WGS sequence"/>
</dbReference>
<organism evidence="3">
    <name type="scientific">Amphimedon queenslandica</name>
    <name type="common">Sponge</name>
    <dbReference type="NCBI Taxonomy" id="400682"/>
    <lineage>
        <taxon>Eukaryota</taxon>
        <taxon>Metazoa</taxon>
        <taxon>Porifera</taxon>
        <taxon>Demospongiae</taxon>
        <taxon>Heteroscleromorpha</taxon>
        <taxon>Haplosclerida</taxon>
        <taxon>Niphatidae</taxon>
        <taxon>Amphimedon</taxon>
    </lineage>
</organism>
<protein>
    <recommendedName>
        <fullName evidence="5">UBC core domain-containing protein</fullName>
    </recommendedName>
</protein>
<dbReference type="SUPFAM" id="SSF53300">
    <property type="entry name" value="vWA-like"/>
    <property type="match status" value="1"/>
</dbReference>
<dbReference type="SUPFAM" id="SSF54495">
    <property type="entry name" value="UBC-like"/>
    <property type="match status" value="1"/>
</dbReference>
<dbReference type="CDD" id="cd00198">
    <property type="entry name" value="vWFA"/>
    <property type="match status" value="1"/>
</dbReference>
<keyword evidence="4" id="KW-1185">Reference proteome</keyword>
<dbReference type="AlphaFoldDB" id="A0A1X7U230"/>
<dbReference type="PROSITE" id="PS50127">
    <property type="entry name" value="UBC_2"/>
    <property type="match status" value="1"/>
</dbReference>